<evidence type="ECO:0000256" key="1">
    <source>
        <dbReference type="ARBA" id="ARBA00001966"/>
    </source>
</evidence>
<dbReference type="Proteomes" id="UP000627838">
    <property type="component" value="Unassembled WGS sequence"/>
</dbReference>
<evidence type="ECO:0000256" key="4">
    <source>
        <dbReference type="ARBA" id="ARBA00023004"/>
    </source>
</evidence>
<dbReference type="Gene3D" id="3.80.30.20">
    <property type="entry name" value="tm_1862 like domain"/>
    <property type="match status" value="1"/>
</dbReference>
<dbReference type="EMBL" id="JADBDZ010000001">
    <property type="protein sequence ID" value="MBE1530424.1"/>
    <property type="molecule type" value="Genomic_DNA"/>
</dbReference>
<protein>
    <submittedName>
        <fullName evidence="7">Ribosomal peptide maturation radical SAM protein 1</fullName>
    </submittedName>
</protein>
<dbReference type="SMART" id="SM00729">
    <property type="entry name" value="Elp3"/>
    <property type="match status" value="1"/>
</dbReference>
<keyword evidence="8" id="KW-1185">Reference proteome</keyword>
<evidence type="ECO:0000259" key="6">
    <source>
        <dbReference type="PROSITE" id="PS51332"/>
    </source>
</evidence>
<comment type="caution">
    <text evidence="7">The sequence shown here is derived from an EMBL/GenBank/DDBJ whole genome shotgun (WGS) entry which is preliminary data.</text>
</comment>
<dbReference type="InterPro" id="IPR023404">
    <property type="entry name" value="rSAM_horseshoe"/>
</dbReference>
<comment type="cofactor">
    <cofactor evidence="1">
        <name>[4Fe-4S] cluster</name>
        <dbReference type="ChEBI" id="CHEBI:49883"/>
    </cofactor>
</comment>
<dbReference type="SFLD" id="SFLDF00324">
    <property type="entry name" value="bacteriocin_maturation"/>
    <property type="match status" value="1"/>
</dbReference>
<keyword evidence="3" id="KW-0479">Metal-binding</keyword>
<dbReference type="CDD" id="cd02068">
    <property type="entry name" value="radical_SAM_B12_BD"/>
    <property type="match status" value="1"/>
</dbReference>
<evidence type="ECO:0000256" key="2">
    <source>
        <dbReference type="ARBA" id="ARBA00022691"/>
    </source>
</evidence>
<dbReference type="PANTHER" id="PTHR43409:SF7">
    <property type="entry name" value="BLL1977 PROTEIN"/>
    <property type="match status" value="1"/>
</dbReference>
<evidence type="ECO:0000256" key="5">
    <source>
        <dbReference type="ARBA" id="ARBA00023014"/>
    </source>
</evidence>
<accession>A0ABR9JIN6</accession>
<dbReference type="InterPro" id="IPR023984">
    <property type="entry name" value="rSAM_ocin_1"/>
</dbReference>
<evidence type="ECO:0000313" key="8">
    <source>
        <dbReference type="Proteomes" id="UP000627838"/>
    </source>
</evidence>
<proteinExistence type="predicted"/>
<dbReference type="SFLD" id="SFLDG01082">
    <property type="entry name" value="B12-binding_domain_containing"/>
    <property type="match status" value="1"/>
</dbReference>
<dbReference type="PROSITE" id="PS51332">
    <property type="entry name" value="B12_BINDING"/>
    <property type="match status" value="1"/>
</dbReference>
<keyword evidence="2" id="KW-0949">S-adenosyl-L-methionine</keyword>
<feature type="domain" description="B12-binding" evidence="6">
    <location>
        <begin position="72"/>
        <end position="209"/>
    </location>
</feature>
<keyword evidence="4" id="KW-0408">Iron</keyword>
<dbReference type="SUPFAM" id="SSF102114">
    <property type="entry name" value="Radical SAM enzymes"/>
    <property type="match status" value="1"/>
</dbReference>
<dbReference type="PANTHER" id="PTHR43409">
    <property type="entry name" value="ANAEROBIC MAGNESIUM-PROTOPORPHYRIN IX MONOMETHYL ESTER CYCLASE-RELATED"/>
    <property type="match status" value="1"/>
</dbReference>
<dbReference type="SFLD" id="SFLDS00029">
    <property type="entry name" value="Radical_SAM"/>
    <property type="match status" value="1"/>
</dbReference>
<dbReference type="Pfam" id="PF04055">
    <property type="entry name" value="Radical_SAM"/>
    <property type="match status" value="1"/>
</dbReference>
<dbReference type="InterPro" id="IPR058240">
    <property type="entry name" value="rSAM_sf"/>
</dbReference>
<dbReference type="InterPro" id="IPR006638">
    <property type="entry name" value="Elp3/MiaA/NifB-like_rSAM"/>
</dbReference>
<name>A0ABR9JIN6_9ACTN</name>
<dbReference type="InterPro" id="IPR007197">
    <property type="entry name" value="rSAM"/>
</dbReference>
<gene>
    <name evidence="7" type="ORF">H4W34_000257</name>
</gene>
<sequence>MRILLVSMPWAAIDMPPIGLGVLARLARTKLTGIDVRTVSGNLDYIDWLAERSPMSMGDYKFFAVDSHFESCGDWVFAPALHDTERHAGEFEQMARTRFPGERVDRMLELRALSDEFVRDFAERIVAMAPDVVGFTSTFQQNVASLAAARHVKRLAPEIVTVFGGANCDGPQGAAVHRNFPYVDHVVRGEGELNFPALVEALRGKGRFEDVPGLVWRRADGTSVANPMDRKPLPPGVLVTPDYDDFFERWSTSVARSWVEPVLVMEGSRGCWWGDKHHCTFCGLNGSYMEFRSKSPGRFYEEVMELVERHRTLDVYMVDNILDMSYLTSVLPRLTEADHDLRIHCEVKANLRHDQLRVLADAGVVVIQPGIENLNSHVLKLMDKGVTGCQNVRFIRDGESLGIKVVWNYLYGFPGETADDYTAVIEQFPALHHLRPPDAVSRIVIERFSPYFDRPELGFPDLRPARAHRLIYDLPEDECFDLSYSFEARPAGIDDRLADRLDAAAAEWQEAAADSRLTYHDLGDRIVLINTRPRFDWSTLVLEDPVECALFRLLDDPRSVPSVSRKLSAKFAGRASETTISEILADWRERGVVFTDNGHFIHVAAVAANRELLRTGTSVHRRAASTGPDASRLVAQR</sequence>
<keyword evidence="5" id="KW-0411">Iron-sulfur</keyword>
<dbReference type="Gene3D" id="3.40.50.280">
    <property type="entry name" value="Cobalamin-binding domain"/>
    <property type="match status" value="1"/>
</dbReference>
<evidence type="ECO:0000313" key="7">
    <source>
        <dbReference type="EMBL" id="MBE1530424.1"/>
    </source>
</evidence>
<dbReference type="CDD" id="cd01335">
    <property type="entry name" value="Radical_SAM"/>
    <property type="match status" value="1"/>
</dbReference>
<organism evidence="7 8">
    <name type="scientific">Actinomadura algeriensis</name>
    <dbReference type="NCBI Taxonomy" id="1679523"/>
    <lineage>
        <taxon>Bacteria</taxon>
        <taxon>Bacillati</taxon>
        <taxon>Actinomycetota</taxon>
        <taxon>Actinomycetes</taxon>
        <taxon>Streptosporangiales</taxon>
        <taxon>Thermomonosporaceae</taxon>
        <taxon>Actinomadura</taxon>
    </lineage>
</organism>
<dbReference type="NCBIfam" id="TIGR03975">
    <property type="entry name" value="rSAM_ocin_1"/>
    <property type="match status" value="1"/>
</dbReference>
<dbReference type="Pfam" id="PF02310">
    <property type="entry name" value="B12-binding"/>
    <property type="match status" value="1"/>
</dbReference>
<evidence type="ECO:0000256" key="3">
    <source>
        <dbReference type="ARBA" id="ARBA00022723"/>
    </source>
</evidence>
<dbReference type="RefSeq" id="WP_192757430.1">
    <property type="nucleotide sequence ID" value="NZ_JADBDZ010000001.1"/>
</dbReference>
<dbReference type="InterPro" id="IPR006158">
    <property type="entry name" value="Cobalamin-bd"/>
</dbReference>
<dbReference type="InterPro" id="IPR051198">
    <property type="entry name" value="BchE-like"/>
</dbReference>
<reference evidence="7 8" key="1">
    <citation type="submission" date="2020-10" db="EMBL/GenBank/DDBJ databases">
        <title>Sequencing the genomes of 1000 actinobacteria strains.</title>
        <authorList>
            <person name="Klenk H.-P."/>
        </authorList>
    </citation>
    <scope>NUCLEOTIDE SEQUENCE [LARGE SCALE GENOMIC DNA]</scope>
    <source>
        <strain evidence="7 8">DSM 46744</strain>
    </source>
</reference>